<dbReference type="InterPro" id="IPR011009">
    <property type="entry name" value="Kinase-like_dom_sf"/>
</dbReference>
<evidence type="ECO:0000313" key="3">
    <source>
        <dbReference type="Proteomes" id="UP000294933"/>
    </source>
</evidence>
<accession>A0A4Y7Q2L0</accession>
<dbReference type="Pfam" id="PF07714">
    <property type="entry name" value="PK_Tyr_Ser-Thr"/>
    <property type="match status" value="1"/>
</dbReference>
<dbReference type="VEuPathDB" id="FungiDB:BD410DRAFT_771270"/>
<dbReference type="Proteomes" id="UP000294933">
    <property type="component" value="Unassembled WGS sequence"/>
</dbReference>
<dbReference type="EMBL" id="ML170179">
    <property type="protein sequence ID" value="TDL21675.1"/>
    <property type="molecule type" value="Genomic_DNA"/>
</dbReference>
<dbReference type="PANTHER" id="PTHR44329">
    <property type="entry name" value="SERINE/THREONINE-PROTEIN KINASE TNNI3K-RELATED"/>
    <property type="match status" value="1"/>
</dbReference>
<dbReference type="InterPro" id="IPR051681">
    <property type="entry name" value="Ser/Thr_Kinases-Pseudokinases"/>
</dbReference>
<proteinExistence type="predicted"/>
<feature type="domain" description="Protein kinase" evidence="1">
    <location>
        <begin position="1"/>
        <end position="181"/>
    </location>
</feature>
<dbReference type="SUPFAM" id="SSF56112">
    <property type="entry name" value="Protein kinase-like (PK-like)"/>
    <property type="match status" value="1"/>
</dbReference>
<reference evidence="2 3" key="1">
    <citation type="submission" date="2018-06" db="EMBL/GenBank/DDBJ databases">
        <title>A transcriptomic atlas of mushroom development highlights an independent origin of complex multicellularity.</title>
        <authorList>
            <consortium name="DOE Joint Genome Institute"/>
            <person name="Krizsan K."/>
            <person name="Almasi E."/>
            <person name="Merenyi Z."/>
            <person name="Sahu N."/>
            <person name="Viragh M."/>
            <person name="Koszo T."/>
            <person name="Mondo S."/>
            <person name="Kiss B."/>
            <person name="Balint B."/>
            <person name="Kues U."/>
            <person name="Barry K."/>
            <person name="Hegedus J.C."/>
            <person name="Henrissat B."/>
            <person name="Johnson J."/>
            <person name="Lipzen A."/>
            <person name="Ohm R."/>
            <person name="Nagy I."/>
            <person name="Pangilinan J."/>
            <person name="Yan J."/>
            <person name="Xiong Y."/>
            <person name="Grigoriev I.V."/>
            <person name="Hibbett D.S."/>
            <person name="Nagy L.G."/>
        </authorList>
    </citation>
    <scope>NUCLEOTIDE SEQUENCE [LARGE SCALE GENOMIC DNA]</scope>
    <source>
        <strain evidence="2 3">SZMC22713</strain>
    </source>
</reference>
<evidence type="ECO:0000313" key="2">
    <source>
        <dbReference type="EMBL" id="TDL21675.1"/>
    </source>
</evidence>
<organism evidence="2 3">
    <name type="scientific">Rickenella mellea</name>
    <dbReference type="NCBI Taxonomy" id="50990"/>
    <lineage>
        <taxon>Eukaryota</taxon>
        <taxon>Fungi</taxon>
        <taxon>Dikarya</taxon>
        <taxon>Basidiomycota</taxon>
        <taxon>Agaricomycotina</taxon>
        <taxon>Agaricomycetes</taxon>
        <taxon>Hymenochaetales</taxon>
        <taxon>Rickenellaceae</taxon>
        <taxon>Rickenella</taxon>
    </lineage>
</organism>
<dbReference type="GO" id="GO:0005524">
    <property type="term" value="F:ATP binding"/>
    <property type="evidence" value="ECO:0007669"/>
    <property type="project" value="InterPro"/>
</dbReference>
<name>A0A4Y7Q2L0_9AGAM</name>
<dbReference type="STRING" id="50990.A0A4Y7Q2L0"/>
<keyword evidence="2" id="KW-0418">Kinase</keyword>
<protein>
    <submittedName>
        <fullName evidence="2">Kinase-like protein</fullName>
    </submittedName>
</protein>
<dbReference type="PROSITE" id="PS50011">
    <property type="entry name" value="PROTEIN_KINASE_DOM"/>
    <property type="match status" value="1"/>
</dbReference>
<keyword evidence="2" id="KW-0808">Transferase</keyword>
<dbReference type="GO" id="GO:0004674">
    <property type="term" value="F:protein serine/threonine kinase activity"/>
    <property type="evidence" value="ECO:0007669"/>
    <property type="project" value="TreeGrafter"/>
</dbReference>
<keyword evidence="3" id="KW-1185">Reference proteome</keyword>
<dbReference type="InterPro" id="IPR001245">
    <property type="entry name" value="Ser-Thr/Tyr_kinase_cat_dom"/>
</dbReference>
<gene>
    <name evidence="2" type="ORF">BD410DRAFT_771270</name>
</gene>
<dbReference type="Gene3D" id="1.10.510.10">
    <property type="entry name" value="Transferase(Phosphotransferase) domain 1"/>
    <property type="match status" value="1"/>
</dbReference>
<dbReference type="AlphaFoldDB" id="A0A4Y7Q2L0"/>
<dbReference type="InterPro" id="IPR000719">
    <property type="entry name" value="Prot_kinase_dom"/>
</dbReference>
<evidence type="ECO:0000259" key="1">
    <source>
        <dbReference type="PROSITE" id="PS50011"/>
    </source>
</evidence>
<sequence>MENHDPPFFTIMAEVAEGLQYLHNFRSTACSEGICHGNIKCSNILISEEGHPLICEFKMAQLLDPVPSSTVSDDRLRTVGRWSAPEIIKREKGAKKESDIWSFAMTIIEALTLTRPYDYLEDDDVYVGLAHGKLYPSRPTSGRHVKRWLTDDLWMFMLKCWARREASRPKIKEVTKKMRELECRSPANPVRLRVSLFFDTS</sequence>
<dbReference type="OrthoDB" id="4062651at2759"/>